<dbReference type="Proteomes" id="UP001175228">
    <property type="component" value="Unassembled WGS sequence"/>
</dbReference>
<proteinExistence type="predicted"/>
<reference evidence="2" key="1">
    <citation type="submission" date="2023-06" db="EMBL/GenBank/DDBJ databases">
        <authorList>
            <consortium name="Lawrence Berkeley National Laboratory"/>
            <person name="Ahrendt S."/>
            <person name="Sahu N."/>
            <person name="Indic B."/>
            <person name="Wong-Bajracharya J."/>
            <person name="Merenyi Z."/>
            <person name="Ke H.-M."/>
            <person name="Monk M."/>
            <person name="Kocsube S."/>
            <person name="Drula E."/>
            <person name="Lipzen A."/>
            <person name="Balint B."/>
            <person name="Henrissat B."/>
            <person name="Andreopoulos B."/>
            <person name="Martin F.M."/>
            <person name="Harder C.B."/>
            <person name="Rigling D."/>
            <person name="Ford K.L."/>
            <person name="Foster G.D."/>
            <person name="Pangilinan J."/>
            <person name="Papanicolaou A."/>
            <person name="Barry K."/>
            <person name="LaButti K."/>
            <person name="Viragh M."/>
            <person name="Koriabine M."/>
            <person name="Yan M."/>
            <person name="Riley R."/>
            <person name="Champramary S."/>
            <person name="Plett K.L."/>
            <person name="Tsai I.J."/>
            <person name="Slot J."/>
            <person name="Sipos G."/>
            <person name="Plett J."/>
            <person name="Nagy L.G."/>
            <person name="Grigoriev I.V."/>
        </authorList>
    </citation>
    <scope>NUCLEOTIDE SEQUENCE</scope>
    <source>
        <strain evidence="2">HWK02</strain>
    </source>
</reference>
<evidence type="ECO:0000256" key="1">
    <source>
        <dbReference type="SAM" id="MobiDB-lite"/>
    </source>
</evidence>
<accession>A0AA39U5R2</accession>
<name>A0AA39U5R2_9AGAR</name>
<evidence type="ECO:0008006" key="4">
    <source>
        <dbReference type="Google" id="ProtNLM"/>
    </source>
</evidence>
<dbReference type="EMBL" id="JAUEPU010000103">
    <property type="protein sequence ID" value="KAK0478032.1"/>
    <property type="molecule type" value="Genomic_DNA"/>
</dbReference>
<gene>
    <name evidence="2" type="ORF">EDD18DRAFT_1469155</name>
</gene>
<sequence>MPVNPSHADSLVVILRFALPTIFTTYIFQSANSSGEYASEKDSGSDQYCNPKRHLFLMAPRQRCPYQVVRILLNATPPWACSPASLWDSTNEIVGATINRLRTRDGVVFEKTGYLGVGYKRGNEDWEDDWDDDWDKESDGDGNEDWETGKPGEYPEVTISAFIETGREESSIIVPLQRAYTDRKPVITSRLADTPCATLGVQGLLDQLNNTLGTSYSLDNKFLSSLLEDCIKNGYDFGMAYSRLRRICSNIVDDWSTMQDVLWRWRDEDQEERREALVGNRIVNPHLPPRRVWDLYTNIAWVDEKDRTAMWTPINGYEWLVPIPKDADLDLIRIEMLNLGHEYVWLDVLCLRQVDGPREDLRTEEWKVDVPTIGRVYQHENVEIGKERVIAGDTPDGPLHAKCKDGKYETELLTRFHKQLQYTCGLFWMHDVLEEMRKRVSTNPVDKIAGLASLTESKSIPAYYESASLEHAWTVLVNSMRKSYRAQLFLLCPEPGDRSPKWRPSWDQVMTKPLPTHRVLHSGLYLDRGYTGGQVEDVCRAYCIEGLVREMAIVDAVEGDRHGKLIVEDWFGTEHGFKITATHTYPIPEDFYTLVYTWQVEDDNSSGYTWVVGRRLPGEKFEKVTTLVVSTKEHYRLWDLGTMQWHEYILV</sequence>
<organism evidence="2 3">
    <name type="scientific">Armillaria luteobubalina</name>
    <dbReference type="NCBI Taxonomy" id="153913"/>
    <lineage>
        <taxon>Eukaryota</taxon>
        <taxon>Fungi</taxon>
        <taxon>Dikarya</taxon>
        <taxon>Basidiomycota</taxon>
        <taxon>Agaricomycotina</taxon>
        <taxon>Agaricomycetes</taxon>
        <taxon>Agaricomycetidae</taxon>
        <taxon>Agaricales</taxon>
        <taxon>Marasmiineae</taxon>
        <taxon>Physalacriaceae</taxon>
        <taxon>Armillaria</taxon>
    </lineage>
</organism>
<evidence type="ECO:0000313" key="2">
    <source>
        <dbReference type="EMBL" id="KAK0478032.1"/>
    </source>
</evidence>
<protein>
    <recommendedName>
        <fullName evidence="4">Heterokaryon incompatibility domain-containing protein</fullName>
    </recommendedName>
</protein>
<evidence type="ECO:0000313" key="3">
    <source>
        <dbReference type="Proteomes" id="UP001175228"/>
    </source>
</evidence>
<dbReference type="AlphaFoldDB" id="A0AA39U5R2"/>
<feature type="compositionally biased region" description="Acidic residues" evidence="1">
    <location>
        <begin position="126"/>
        <end position="146"/>
    </location>
</feature>
<keyword evidence="3" id="KW-1185">Reference proteome</keyword>
<feature type="region of interest" description="Disordered" evidence="1">
    <location>
        <begin position="126"/>
        <end position="151"/>
    </location>
</feature>
<comment type="caution">
    <text evidence="2">The sequence shown here is derived from an EMBL/GenBank/DDBJ whole genome shotgun (WGS) entry which is preliminary data.</text>
</comment>